<reference evidence="1" key="2">
    <citation type="submission" date="2020-11" db="EMBL/GenBank/DDBJ databases">
        <authorList>
            <person name="McCartney M.A."/>
            <person name="Auch B."/>
            <person name="Kono T."/>
            <person name="Mallez S."/>
            <person name="Becker A."/>
            <person name="Gohl D.M."/>
            <person name="Silverstein K.A.T."/>
            <person name="Koren S."/>
            <person name="Bechman K.B."/>
            <person name="Herman A."/>
            <person name="Abrahante J.E."/>
            <person name="Garbe J."/>
        </authorList>
    </citation>
    <scope>NUCLEOTIDE SEQUENCE</scope>
    <source>
        <strain evidence="1">Duluth1</strain>
        <tissue evidence="1">Whole animal</tissue>
    </source>
</reference>
<accession>A0A9D4MMT4</accession>
<comment type="caution">
    <text evidence="1">The sequence shown here is derived from an EMBL/GenBank/DDBJ whole genome shotgun (WGS) entry which is preliminary data.</text>
</comment>
<name>A0A9D4MMT4_DREPO</name>
<protein>
    <submittedName>
        <fullName evidence="1">Uncharacterized protein</fullName>
    </submittedName>
</protein>
<organism evidence="1 2">
    <name type="scientific">Dreissena polymorpha</name>
    <name type="common">Zebra mussel</name>
    <name type="synonym">Mytilus polymorpha</name>
    <dbReference type="NCBI Taxonomy" id="45954"/>
    <lineage>
        <taxon>Eukaryota</taxon>
        <taxon>Metazoa</taxon>
        <taxon>Spiralia</taxon>
        <taxon>Lophotrochozoa</taxon>
        <taxon>Mollusca</taxon>
        <taxon>Bivalvia</taxon>
        <taxon>Autobranchia</taxon>
        <taxon>Heteroconchia</taxon>
        <taxon>Euheterodonta</taxon>
        <taxon>Imparidentia</taxon>
        <taxon>Neoheterodontei</taxon>
        <taxon>Myida</taxon>
        <taxon>Dreissenoidea</taxon>
        <taxon>Dreissenidae</taxon>
        <taxon>Dreissena</taxon>
    </lineage>
</organism>
<evidence type="ECO:0000313" key="1">
    <source>
        <dbReference type="EMBL" id="KAH3879308.1"/>
    </source>
</evidence>
<evidence type="ECO:0000313" key="2">
    <source>
        <dbReference type="Proteomes" id="UP000828390"/>
    </source>
</evidence>
<reference evidence="1" key="1">
    <citation type="journal article" date="2019" name="bioRxiv">
        <title>The Genome of the Zebra Mussel, Dreissena polymorpha: A Resource for Invasive Species Research.</title>
        <authorList>
            <person name="McCartney M.A."/>
            <person name="Auch B."/>
            <person name="Kono T."/>
            <person name="Mallez S."/>
            <person name="Zhang Y."/>
            <person name="Obille A."/>
            <person name="Becker A."/>
            <person name="Abrahante J.E."/>
            <person name="Garbe J."/>
            <person name="Badalamenti J.P."/>
            <person name="Herman A."/>
            <person name="Mangelson H."/>
            <person name="Liachko I."/>
            <person name="Sullivan S."/>
            <person name="Sone E.D."/>
            <person name="Koren S."/>
            <person name="Silverstein K.A.T."/>
            <person name="Beckman K.B."/>
            <person name="Gohl D.M."/>
        </authorList>
    </citation>
    <scope>NUCLEOTIDE SEQUENCE</scope>
    <source>
        <strain evidence="1">Duluth1</strain>
        <tissue evidence="1">Whole animal</tissue>
    </source>
</reference>
<dbReference type="Proteomes" id="UP000828390">
    <property type="component" value="Unassembled WGS sequence"/>
</dbReference>
<dbReference type="EMBL" id="JAIWYP010000001">
    <property type="protein sequence ID" value="KAH3879308.1"/>
    <property type="molecule type" value="Genomic_DNA"/>
</dbReference>
<gene>
    <name evidence="1" type="ORF">DPMN_003210</name>
</gene>
<proteinExistence type="predicted"/>
<keyword evidence="2" id="KW-1185">Reference proteome</keyword>
<dbReference type="AlphaFoldDB" id="A0A9D4MMT4"/>
<sequence length="50" mass="5955">MNAYNVFENKRAKMALVRSPERSQFIQSLPNIKLDLDIVQTHILVKFHHY</sequence>